<proteinExistence type="predicted"/>
<protein>
    <submittedName>
        <fullName evidence="2">Uncharacterized protein</fullName>
    </submittedName>
</protein>
<sequence>MHLESMEKIDWNRVKTTIKKWKPGDYVRQISVVVIGILITFAGSNLITNCSEKRDIQSTMLLIKEELKRNKQQFEYIVSEFSEDERLSTLLVENNMNCRAISEDSLKQFNRIMGHIRSYSYTRNALDILKNSMLMQKISDKEFLLSLSEIYETLEGFKLSMNGYYDMKDAVVTPFHLSLTDEQTDQLCEGGYDTWDLYLSDKAVRNFLRIPQGYFTSGYRKRIEQKIDKMIEAIEEKYGSI</sequence>
<dbReference type="EMBL" id="AGXG01000031">
    <property type="protein sequence ID" value="EIY34616.1"/>
    <property type="molecule type" value="Genomic_DNA"/>
</dbReference>
<feature type="transmembrane region" description="Helical" evidence="1">
    <location>
        <begin position="26"/>
        <end position="47"/>
    </location>
</feature>
<dbReference type="HOGENOM" id="CLU_100191_0_0_10"/>
<keyword evidence="1" id="KW-1133">Transmembrane helix</keyword>
<comment type="caution">
    <text evidence="2">The sequence shown here is derived from an EMBL/GenBank/DDBJ whole genome shotgun (WGS) entry which is preliminary data.</text>
</comment>
<gene>
    <name evidence="2" type="ORF">HMPREF1062_01542</name>
</gene>
<dbReference type="Proteomes" id="UP000003741">
    <property type="component" value="Unassembled WGS sequence"/>
</dbReference>
<reference evidence="2 3" key="1">
    <citation type="submission" date="2012-02" db="EMBL/GenBank/DDBJ databases">
        <title>The Genome Sequence of Bacteroides cellulosilyticus CL02T12C19.</title>
        <authorList>
            <consortium name="The Broad Institute Genome Sequencing Platform"/>
            <person name="Earl A."/>
            <person name="Ward D."/>
            <person name="Feldgarden M."/>
            <person name="Gevers D."/>
            <person name="Zitomersky N.L."/>
            <person name="Coyne M.J."/>
            <person name="Comstock L.E."/>
            <person name="Young S.K."/>
            <person name="Zeng Q."/>
            <person name="Gargeya S."/>
            <person name="Fitzgerald M."/>
            <person name="Haas B."/>
            <person name="Abouelleil A."/>
            <person name="Alvarado L."/>
            <person name="Arachchi H.M."/>
            <person name="Berlin A."/>
            <person name="Chapman S.B."/>
            <person name="Gearin G."/>
            <person name="Goldberg J."/>
            <person name="Griggs A."/>
            <person name="Gujja S."/>
            <person name="Hansen M."/>
            <person name="Heiman D."/>
            <person name="Howarth C."/>
            <person name="Larimer J."/>
            <person name="Lui A."/>
            <person name="MacDonald P.J.P."/>
            <person name="McCowen C."/>
            <person name="Montmayeur A."/>
            <person name="Murphy C."/>
            <person name="Neiman D."/>
            <person name="Pearson M."/>
            <person name="Priest M."/>
            <person name="Roberts A."/>
            <person name="Saif S."/>
            <person name="Shea T."/>
            <person name="Sisk P."/>
            <person name="Stolte C."/>
            <person name="Sykes S."/>
            <person name="Wortman J."/>
            <person name="Nusbaum C."/>
            <person name="Birren B."/>
        </authorList>
    </citation>
    <scope>NUCLEOTIDE SEQUENCE [LARGE SCALE GENOMIC DNA]</scope>
    <source>
        <strain evidence="2 3">CL02T12C19</strain>
    </source>
</reference>
<keyword evidence="1" id="KW-0812">Transmembrane</keyword>
<name>I9QXJ6_9BACE</name>
<dbReference type="PATRIC" id="fig|997874.3.peg.1576"/>
<organism evidence="2 3">
    <name type="scientific">Bacteroides cellulosilyticus CL02T12C19</name>
    <dbReference type="NCBI Taxonomy" id="997874"/>
    <lineage>
        <taxon>Bacteria</taxon>
        <taxon>Pseudomonadati</taxon>
        <taxon>Bacteroidota</taxon>
        <taxon>Bacteroidia</taxon>
        <taxon>Bacteroidales</taxon>
        <taxon>Bacteroidaceae</taxon>
        <taxon>Bacteroides</taxon>
    </lineage>
</organism>
<keyword evidence="1" id="KW-0472">Membrane</keyword>
<keyword evidence="3" id="KW-1185">Reference proteome</keyword>
<evidence type="ECO:0000313" key="3">
    <source>
        <dbReference type="Proteomes" id="UP000003741"/>
    </source>
</evidence>
<dbReference type="AlphaFoldDB" id="I9QXJ6"/>
<evidence type="ECO:0000313" key="2">
    <source>
        <dbReference type="EMBL" id="EIY34616.1"/>
    </source>
</evidence>
<accession>I9QXJ6</accession>
<evidence type="ECO:0000256" key="1">
    <source>
        <dbReference type="SAM" id="Phobius"/>
    </source>
</evidence>